<sequence length="246" mass="27702">MSNAEEAPNSRHACAACKHQRRKCETDCLLALYFPADNANSFREVHKIFGIKNVTAILSSLSPDERVRAVKSLEWEASAWKNDPVEGPLGLFKQLKRELKQLKKQQQQQQQNSTIVPYSNHQTNSGLFELDRNAALGTFVPNSNMDAANFAYGIGMELPFNSYAGLPLIGRGEIENHQVMVNNSIPMDSYYRIPQERSALQERGGDNVVQRYTVSHKQEMLQRNQMLGSSSMGPPTNSFGLHNYQQ</sequence>
<keyword evidence="5" id="KW-1185">Reference proteome</keyword>
<feature type="domain" description="LOB" evidence="3">
    <location>
        <begin position="12"/>
        <end position="113"/>
    </location>
</feature>
<evidence type="ECO:0000259" key="3">
    <source>
        <dbReference type="PROSITE" id="PS50891"/>
    </source>
</evidence>
<dbReference type="Pfam" id="PF03195">
    <property type="entry name" value="LOB"/>
    <property type="match status" value="1"/>
</dbReference>
<evidence type="ECO:0000256" key="1">
    <source>
        <dbReference type="ARBA" id="ARBA00005474"/>
    </source>
</evidence>
<dbReference type="PANTHER" id="PTHR31301:SF165">
    <property type="entry name" value="LOB DOMAIN PROTEIN"/>
    <property type="match status" value="1"/>
</dbReference>
<dbReference type="EMBL" id="BSYR01000019">
    <property type="protein sequence ID" value="GMI82327.1"/>
    <property type="molecule type" value="Genomic_DNA"/>
</dbReference>
<evidence type="ECO:0000313" key="5">
    <source>
        <dbReference type="Proteomes" id="UP001165190"/>
    </source>
</evidence>
<reference evidence="4" key="1">
    <citation type="submission" date="2023-05" db="EMBL/GenBank/DDBJ databases">
        <title>Genome and transcriptome analyses reveal genes involved in the formation of fine ridges on petal epidermal cells in Hibiscus trionum.</title>
        <authorList>
            <person name="Koshimizu S."/>
            <person name="Masuda S."/>
            <person name="Ishii T."/>
            <person name="Shirasu K."/>
            <person name="Hoshino A."/>
            <person name="Arita M."/>
        </authorList>
    </citation>
    <scope>NUCLEOTIDE SEQUENCE</scope>
    <source>
        <strain evidence="4">Hamamatsu line</strain>
    </source>
</reference>
<dbReference type="Proteomes" id="UP001165190">
    <property type="component" value="Unassembled WGS sequence"/>
</dbReference>
<dbReference type="PANTHER" id="PTHR31301">
    <property type="entry name" value="LOB DOMAIN-CONTAINING PROTEIN 4-RELATED"/>
    <property type="match status" value="1"/>
</dbReference>
<comment type="caution">
    <text evidence="4">The sequence shown here is derived from an EMBL/GenBank/DDBJ whole genome shotgun (WGS) entry which is preliminary data.</text>
</comment>
<dbReference type="OrthoDB" id="1893065at2759"/>
<protein>
    <recommendedName>
        <fullName evidence="3">LOB domain-containing protein</fullName>
    </recommendedName>
</protein>
<name>A0A9W7HRV8_HIBTR</name>
<organism evidence="4 5">
    <name type="scientific">Hibiscus trionum</name>
    <name type="common">Flower of an hour</name>
    <dbReference type="NCBI Taxonomy" id="183268"/>
    <lineage>
        <taxon>Eukaryota</taxon>
        <taxon>Viridiplantae</taxon>
        <taxon>Streptophyta</taxon>
        <taxon>Embryophyta</taxon>
        <taxon>Tracheophyta</taxon>
        <taxon>Spermatophyta</taxon>
        <taxon>Magnoliopsida</taxon>
        <taxon>eudicotyledons</taxon>
        <taxon>Gunneridae</taxon>
        <taxon>Pentapetalae</taxon>
        <taxon>rosids</taxon>
        <taxon>malvids</taxon>
        <taxon>Malvales</taxon>
        <taxon>Malvaceae</taxon>
        <taxon>Malvoideae</taxon>
        <taxon>Hibiscus</taxon>
    </lineage>
</organism>
<feature type="region of interest" description="Disordered" evidence="2">
    <location>
        <begin position="227"/>
        <end position="246"/>
    </location>
</feature>
<proteinExistence type="inferred from homology"/>
<dbReference type="AlphaFoldDB" id="A0A9W7HRV8"/>
<comment type="similarity">
    <text evidence="1">Belongs to the LOB domain-containing protein family.</text>
</comment>
<gene>
    <name evidence="4" type="ORF">HRI_001902000</name>
</gene>
<accession>A0A9W7HRV8</accession>
<evidence type="ECO:0000256" key="2">
    <source>
        <dbReference type="SAM" id="MobiDB-lite"/>
    </source>
</evidence>
<evidence type="ECO:0000313" key="4">
    <source>
        <dbReference type="EMBL" id="GMI82327.1"/>
    </source>
</evidence>
<dbReference type="PROSITE" id="PS50891">
    <property type="entry name" value="LOB"/>
    <property type="match status" value="1"/>
</dbReference>
<dbReference type="InterPro" id="IPR004883">
    <property type="entry name" value="LOB"/>
</dbReference>